<dbReference type="InterPro" id="IPR007396">
    <property type="entry name" value="TR_PAI2-type"/>
</dbReference>
<dbReference type="HOGENOM" id="CLU_065853_0_1_11"/>
<name>S2W115_9ACTN</name>
<sequence>MYVPAHFKMPADKAREFVNSRLAGDLVTTGPDGLEATFLPFSVTWHDESCTLKAHLSKVNKQWSHEGQALVIFNGPDLYIPPRWTPQSGSEQDLLRRPQVVPTWNYITVHMRGELLAHEDPEWIKQSLFELSQQHDPSWDFSSISSHKLAKMTRALVGVEIRVSEVIGKAKMSQNRSASDILNLADAIAQAGHGEETQRYLREVSLPHAKAREQAVLDAKDKR</sequence>
<dbReference type="AlphaFoldDB" id="S2W115"/>
<organism evidence="1 2">
    <name type="scientific">Propionimicrobium lymphophilum ACS-093-V-SCH5</name>
    <dbReference type="NCBI Taxonomy" id="883161"/>
    <lineage>
        <taxon>Bacteria</taxon>
        <taxon>Bacillati</taxon>
        <taxon>Actinomycetota</taxon>
        <taxon>Actinomycetes</taxon>
        <taxon>Propionibacteriales</taxon>
        <taxon>Propionibacteriaceae</taxon>
        <taxon>Propionimicrobium</taxon>
    </lineage>
</organism>
<dbReference type="InterPro" id="IPR012349">
    <property type="entry name" value="Split_barrel_FMN-bd"/>
</dbReference>
<gene>
    <name evidence="1" type="ORF">HMPREF9306_01133</name>
</gene>
<dbReference type="PANTHER" id="PTHR35802:SF1">
    <property type="entry name" value="PROTEASE SYNTHASE AND SPORULATION PROTEIN PAI 2"/>
    <property type="match status" value="1"/>
</dbReference>
<evidence type="ECO:0008006" key="3">
    <source>
        <dbReference type="Google" id="ProtNLM"/>
    </source>
</evidence>
<dbReference type="Proteomes" id="UP000014417">
    <property type="component" value="Unassembled WGS sequence"/>
</dbReference>
<dbReference type="RefSeq" id="WP_016455966.1">
    <property type="nucleotide sequence ID" value="NZ_KE150269.1"/>
</dbReference>
<dbReference type="Gene3D" id="2.30.110.10">
    <property type="entry name" value="Electron Transport, Fmn-binding Protein, Chain A"/>
    <property type="match status" value="1"/>
</dbReference>
<dbReference type="STRING" id="883161.HMPREF9306_01133"/>
<dbReference type="PANTHER" id="PTHR35802">
    <property type="entry name" value="PROTEASE SYNTHASE AND SPORULATION PROTEIN PAI 2"/>
    <property type="match status" value="1"/>
</dbReference>
<protein>
    <recommendedName>
        <fullName evidence="3">FMN-binding negative transcriptional regulator</fullName>
    </recommendedName>
</protein>
<dbReference type="PIRSF" id="PIRSF010372">
    <property type="entry name" value="PaiB"/>
    <property type="match status" value="1"/>
</dbReference>
<evidence type="ECO:0000313" key="2">
    <source>
        <dbReference type="Proteomes" id="UP000014417"/>
    </source>
</evidence>
<reference evidence="1 2" key="1">
    <citation type="submission" date="2013-04" db="EMBL/GenBank/DDBJ databases">
        <title>The Genome Sequence of Propionimicrobium lymphophilum ACS-093-V-SCH5.</title>
        <authorList>
            <consortium name="The Broad Institute Genomics Platform"/>
            <person name="Earl A."/>
            <person name="Ward D."/>
            <person name="Feldgarden M."/>
            <person name="Gevers D."/>
            <person name="Saerens B."/>
            <person name="Vaneechoutte M."/>
            <person name="Walker B."/>
            <person name="Young S."/>
            <person name="Zeng Q."/>
            <person name="Gargeya S."/>
            <person name="Fitzgerald M."/>
            <person name="Haas B."/>
            <person name="Abouelleil A."/>
            <person name="Allen A.W."/>
            <person name="Alvarado L."/>
            <person name="Arachchi H.M."/>
            <person name="Berlin A.M."/>
            <person name="Chapman S.B."/>
            <person name="Gainer-Dewar J."/>
            <person name="Goldberg J."/>
            <person name="Griggs A."/>
            <person name="Gujja S."/>
            <person name="Hansen M."/>
            <person name="Howarth C."/>
            <person name="Imamovic A."/>
            <person name="Ireland A."/>
            <person name="Larimer J."/>
            <person name="McCowan C."/>
            <person name="Murphy C."/>
            <person name="Pearson M."/>
            <person name="Poon T.W."/>
            <person name="Priest M."/>
            <person name="Roberts A."/>
            <person name="Saif S."/>
            <person name="Shea T."/>
            <person name="Sisk P."/>
            <person name="Sykes S."/>
            <person name="Wortman J."/>
            <person name="Nusbaum C."/>
            <person name="Birren B."/>
        </authorList>
    </citation>
    <scope>NUCLEOTIDE SEQUENCE [LARGE SCALE GENOMIC DNA]</scope>
    <source>
        <strain evidence="1 2">ACS-093-V-SCH5</strain>
    </source>
</reference>
<comment type="caution">
    <text evidence="1">The sequence shown here is derived from an EMBL/GenBank/DDBJ whole genome shotgun (WGS) entry which is preliminary data.</text>
</comment>
<keyword evidence="2" id="KW-1185">Reference proteome</keyword>
<evidence type="ECO:0000313" key="1">
    <source>
        <dbReference type="EMBL" id="EPD32826.1"/>
    </source>
</evidence>
<proteinExistence type="predicted"/>
<accession>S2W115</accession>
<dbReference type="EMBL" id="AGZR01000006">
    <property type="protein sequence ID" value="EPD32826.1"/>
    <property type="molecule type" value="Genomic_DNA"/>
</dbReference>
<dbReference type="SUPFAM" id="SSF50475">
    <property type="entry name" value="FMN-binding split barrel"/>
    <property type="match status" value="1"/>
</dbReference>
<dbReference type="Pfam" id="PF04299">
    <property type="entry name" value="FMN_bind_2"/>
    <property type="match status" value="1"/>
</dbReference>